<organism evidence="13 14">
    <name type="scientific">Secundilactobacillus kimchicus JCM 15530</name>
    <dbReference type="NCBI Taxonomy" id="1302272"/>
    <lineage>
        <taxon>Bacteria</taxon>
        <taxon>Bacillati</taxon>
        <taxon>Bacillota</taxon>
        <taxon>Bacilli</taxon>
        <taxon>Lactobacillales</taxon>
        <taxon>Lactobacillaceae</taxon>
        <taxon>Secundilactobacillus</taxon>
    </lineage>
</organism>
<feature type="binding site" evidence="11">
    <location>
        <position position="153"/>
    </location>
    <ligand>
        <name>Mg(2+)</name>
        <dbReference type="ChEBI" id="CHEBI:18420"/>
    </ligand>
</feature>
<evidence type="ECO:0000259" key="12">
    <source>
        <dbReference type="Pfam" id="PF01070"/>
    </source>
</evidence>
<dbReference type="OrthoDB" id="9795032at2"/>
<proteinExistence type="inferred from homology"/>
<sequence>MTSKHVHRKDEHVSLAEKFHHPSTTFAQVRIIHQSLPELSLSQIETTTTFAGKKLAFPVFIEAMTGGSPKTGQFNAQLAKLAAHFHLAMAVGSQSVAFSEPQQAKTFAIVRDENPDGVVIANLGADHSLQDCQTAINMVAADAIQLHVNATQELIMPEGDTEFYWRQNIAQLVTKLDIPVIVKEVGFGMAKETVVDLAKLGVQYVDVSGRGGTNFAMIENFRRSGKELDYLTDWGQTTAESLLELGAVPDAPTAFVSGGIQTPLDAIKSLAMGAEYVGMAGELLHQLISTDYETTEAWLATWLADFKKLLLLTGSSKLADLNRLHLVYTNELLDYKHERNL</sequence>
<comment type="catalytic activity">
    <reaction evidence="11">
        <text>isopentenyl diphosphate = dimethylallyl diphosphate</text>
        <dbReference type="Rhea" id="RHEA:23284"/>
        <dbReference type="ChEBI" id="CHEBI:57623"/>
        <dbReference type="ChEBI" id="CHEBI:128769"/>
        <dbReference type="EC" id="5.3.3.2"/>
    </reaction>
</comment>
<dbReference type="STRING" id="1302272.FC96_GL000239"/>
<dbReference type="PIRSF" id="PIRSF003314">
    <property type="entry name" value="IPP_isomerase"/>
    <property type="match status" value="1"/>
</dbReference>
<name>A0A0R1HXM0_9LACO</name>
<dbReference type="Proteomes" id="UP000050911">
    <property type="component" value="Unassembled WGS sequence"/>
</dbReference>
<comment type="cofactor">
    <cofactor evidence="11">
        <name>NADPH</name>
        <dbReference type="ChEBI" id="CHEBI:57783"/>
    </cofactor>
</comment>
<comment type="caution">
    <text evidence="11">Lacks conserved residue(s) required for the propagation of feature annotation.</text>
</comment>
<protein>
    <recommendedName>
        <fullName evidence="11">Isopentenyl-diphosphate delta-isomerase</fullName>
        <shortName evidence="11">IPP isomerase</shortName>
        <ecNumber evidence="11">5.3.3.2</ecNumber>
    </recommendedName>
    <alternativeName>
        <fullName evidence="11">Isopentenyl diphosphate:dimethylallyl diphosphate isomerase</fullName>
    </alternativeName>
    <alternativeName>
        <fullName evidence="11">Isopentenyl pyrophosphate isomerase</fullName>
    </alternativeName>
    <alternativeName>
        <fullName evidence="11">Type 2 isopentenyl diphosphate isomerase</fullName>
        <shortName evidence="11">IDI-2</shortName>
    </alternativeName>
</protein>
<dbReference type="HAMAP" id="MF_00354">
    <property type="entry name" value="Idi_2"/>
    <property type="match status" value="1"/>
</dbReference>
<evidence type="ECO:0000256" key="8">
    <source>
        <dbReference type="ARBA" id="ARBA00023229"/>
    </source>
</evidence>
<keyword evidence="9 11" id="KW-0413">Isomerase</keyword>
<evidence type="ECO:0000256" key="2">
    <source>
        <dbReference type="ARBA" id="ARBA00022490"/>
    </source>
</evidence>
<feature type="binding site" evidence="11">
    <location>
        <begin position="8"/>
        <end position="9"/>
    </location>
    <ligand>
        <name>substrate</name>
    </ligand>
</feature>
<dbReference type="AlphaFoldDB" id="A0A0R1HXM0"/>
<comment type="cofactor">
    <cofactor evidence="11">
        <name>Mg(2+)</name>
        <dbReference type="ChEBI" id="CHEBI:18420"/>
    </cofactor>
</comment>
<dbReference type="GO" id="GO:0016491">
    <property type="term" value="F:oxidoreductase activity"/>
    <property type="evidence" value="ECO:0007669"/>
    <property type="project" value="InterPro"/>
</dbReference>
<keyword evidence="8 11" id="KW-0414">Isoprene biosynthesis</keyword>
<evidence type="ECO:0000256" key="9">
    <source>
        <dbReference type="ARBA" id="ARBA00023235"/>
    </source>
</evidence>
<dbReference type="RefSeq" id="WP_056941696.1">
    <property type="nucleotide sequence ID" value="NZ_AZCX01000001.1"/>
</dbReference>
<evidence type="ECO:0000256" key="5">
    <source>
        <dbReference type="ARBA" id="ARBA00022723"/>
    </source>
</evidence>
<evidence type="ECO:0000256" key="3">
    <source>
        <dbReference type="ARBA" id="ARBA00022630"/>
    </source>
</evidence>
<evidence type="ECO:0000256" key="4">
    <source>
        <dbReference type="ARBA" id="ARBA00022643"/>
    </source>
</evidence>
<comment type="similarity">
    <text evidence="11">Belongs to the IPP isomerase type 2 family.</text>
</comment>
<feature type="binding site" evidence="11">
    <location>
        <position position="152"/>
    </location>
    <ligand>
        <name>substrate</name>
    </ligand>
</feature>
<feature type="binding site" evidence="11">
    <location>
        <position position="208"/>
    </location>
    <ligand>
        <name>FMN</name>
        <dbReference type="ChEBI" id="CHEBI:58210"/>
    </ligand>
</feature>
<dbReference type="EMBL" id="AZCX01000001">
    <property type="protein sequence ID" value="KRK49315.1"/>
    <property type="molecule type" value="Genomic_DNA"/>
</dbReference>
<feature type="binding site" evidence="11">
    <location>
        <position position="122"/>
    </location>
    <ligand>
        <name>FMN</name>
        <dbReference type="ChEBI" id="CHEBI:58210"/>
    </ligand>
</feature>
<evidence type="ECO:0000313" key="14">
    <source>
        <dbReference type="Proteomes" id="UP000050911"/>
    </source>
</evidence>
<keyword evidence="5 11" id="KW-0479">Metal-binding</keyword>
<dbReference type="GO" id="GO:0070402">
    <property type="term" value="F:NADPH binding"/>
    <property type="evidence" value="ECO:0007669"/>
    <property type="project" value="UniProtKB-UniRule"/>
</dbReference>
<dbReference type="InterPro" id="IPR000262">
    <property type="entry name" value="FMN-dep_DH"/>
</dbReference>
<comment type="function">
    <text evidence="11">Involved in the biosynthesis of isoprenoids. Catalyzes the 1,3-allylic rearrangement of the homoallylic substrate isopentenyl (IPP) to its allylic isomer, dimethylallyl diphosphate (DMAPP).</text>
</comment>
<keyword evidence="7 11" id="KW-0521">NADP</keyword>
<evidence type="ECO:0000256" key="11">
    <source>
        <dbReference type="HAMAP-Rule" id="MF_00354"/>
    </source>
</evidence>
<dbReference type="GO" id="GO:0000287">
    <property type="term" value="F:magnesium ion binding"/>
    <property type="evidence" value="ECO:0007669"/>
    <property type="project" value="UniProtKB-UniRule"/>
</dbReference>
<comment type="subunit">
    <text evidence="10 11">Homooctamer. Dimer of tetramers.</text>
</comment>
<dbReference type="InterPro" id="IPR013785">
    <property type="entry name" value="Aldolase_TIM"/>
</dbReference>
<dbReference type="Gene3D" id="3.20.20.70">
    <property type="entry name" value="Aldolase class I"/>
    <property type="match status" value="1"/>
</dbReference>
<feature type="binding site" evidence="11">
    <location>
        <position position="213"/>
    </location>
    <ligand>
        <name>FMN</name>
        <dbReference type="ChEBI" id="CHEBI:58210"/>
    </ligand>
</feature>
<dbReference type="NCBIfam" id="TIGR02151">
    <property type="entry name" value="IPP_isom_2"/>
    <property type="match status" value="1"/>
</dbReference>
<keyword evidence="2 11" id="KW-0963">Cytoplasm</keyword>
<dbReference type="GO" id="GO:0004452">
    <property type="term" value="F:isopentenyl-diphosphate delta-isomerase activity"/>
    <property type="evidence" value="ECO:0007669"/>
    <property type="project" value="UniProtKB-UniRule"/>
</dbReference>
<evidence type="ECO:0000313" key="13">
    <source>
        <dbReference type="EMBL" id="KRK49315.1"/>
    </source>
</evidence>
<evidence type="ECO:0000256" key="7">
    <source>
        <dbReference type="ARBA" id="ARBA00022857"/>
    </source>
</evidence>
<gene>
    <name evidence="11" type="primary">fni</name>
    <name evidence="13" type="ORF">FC96_GL000239</name>
</gene>
<keyword evidence="6 11" id="KW-0460">Magnesium</keyword>
<dbReference type="PANTHER" id="PTHR43665">
    <property type="entry name" value="ISOPENTENYL-DIPHOSPHATE DELTA-ISOMERASE"/>
    <property type="match status" value="1"/>
</dbReference>
<dbReference type="InterPro" id="IPR011179">
    <property type="entry name" value="IPdP_isomerase"/>
</dbReference>
<feature type="binding site" evidence="11">
    <location>
        <position position="93"/>
    </location>
    <ligand>
        <name>FMN</name>
        <dbReference type="ChEBI" id="CHEBI:58210"/>
    </ligand>
</feature>
<keyword evidence="4 11" id="KW-0288">FMN</keyword>
<feature type="domain" description="FMN-dependent dehydrogenase" evidence="12">
    <location>
        <begin position="148"/>
        <end position="326"/>
    </location>
</feature>
<feature type="binding site" evidence="11">
    <location>
        <begin position="280"/>
        <end position="281"/>
    </location>
    <ligand>
        <name>FMN</name>
        <dbReference type="ChEBI" id="CHEBI:58210"/>
    </ligand>
</feature>
<dbReference type="GO" id="GO:0010181">
    <property type="term" value="F:FMN binding"/>
    <property type="evidence" value="ECO:0007669"/>
    <property type="project" value="UniProtKB-UniRule"/>
</dbReference>
<keyword evidence="3 11" id="KW-0285">Flavoprotein</keyword>
<dbReference type="Pfam" id="PF01070">
    <property type="entry name" value="FMN_dh"/>
    <property type="match status" value="1"/>
</dbReference>
<dbReference type="PANTHER" id="PTHR43665:SF1">
    <property type="entry name" value="ISOPENTENYL-DIPHOSPHATE DELTA-ISOMERASE"/>
    <property type="match status" value="1"/>
</dbReference>
<feature type="binding site" evidence="11">
    <location>
        <begin position="63"/>
        <end position="65"/>
    </location>
    <ligand>
        <name>FMN</name>
        <dbReference type="ChEBI" id="CHEBI:58210"/>
    </ligand>
</feature>
<feature type="binding site" evidence="11">
    <location>
        <position position="183"/>
    </location>
    <ligand>
        <name>FMN</name>
        <dbReference type="ChEBI" id="CHEBI:58210"/>
    </ligand>
</feature>
<dbReference type="EC" id="5.3.3.2" evidence="11"/>
<dbReference type="GO" id="GO:0008299">
    <property type="term" value="P:isoprenoid biosynthetic process"/>
    <property type="evidence" value="ECO:0007669"/>
    <property type="project" value="UniProtKB-UniRule"/>
</dbReference>
<evidence type="ECO:0000256" key="6">
    <source>
        <dbReference type="ARBA" id="ARBA00022842"/>
    </source>
</evidence>
<dbReference type="PATRIC" id="fig|1302272.5.peg.236"/>
<dbReference type="SUPFAM" id="SSF51395">
    <property type="entry name" value="FMN-linked oxidoreductases"/>
    <property type="match status" value="1"/>
</dbReference>
<accession>A0A0R1HXM0</accession>
<reference evidence="13 14" key="1">
    <citation type="journal article" date="2015" name="Genome Announc.">
        <title>Expanding the biotechnology potential of lactobacilli through comparative genomics of 213 strains and associated genera.</title>
        <authorList>
            <person name="Sun Z."/>
            <person name="Harris H.M."/>
            <person name="McCann A."/>
            <person name="Guo C."/>
            <person name="Argimon S."/>
            <person name="Zhang W."/>
            <person name="Yang X."/>
            <person name="Jeffery I.B."/>
            <person name="Cooney J.C."/>
            <person name="Kagawa T.F."/>
            <person name="Liu W."/>
            <person name="Song Y."/>
            <person name="Salvetti E."/>
            <person name="Wrobel A."/>
            <person name="Rasinkangas P."/>
            <person name="Parkhill J."/>
            <person name="Rea M.C."/>
            <person name="O'Sullivan O."/>
            <person name="Ritari J."/>
            <person name="Douillard F.P."/>
            <person name="Paul Ross R."/>
            <person name="Yang R."/>
            <person name="Briner A.E."/>
            <person name="Felis G.E."/>
            <person name="de Vos W.M."/>
            <person name="Barrangou R."/>
            <person name="Klaenhammer T.R."/>
            <person name="Caufield P.W."/>
            <person name="Cui Y."/>
            <person name="Zhang H."/>
            <person name="O'Toole P.W."/>
        </authorList>
    </citation>
    <scope>NUCLEOTIDE SEQUENCE [LARGE SCALE GENOMIC DNA]</scope>
    <source>
        <strain evidence="13 14">JCM 15530</strain>
    </source>
</reference>
<keyword evidence="14" id="KW-1185">Reference proteome</keyword>
<dbReference type="GO" id="GO:0005737">
    <property type="term" value="C:cytoplasm"/>
    <property type="evidence" value="ECO:0007669"/>
    <property type="project" value="UniProtKB-SubCell"/>
</dbReference>
<evidence type="ECO:0000256" key="10">
    <source>
        <dbReference type="ARBA" id="ARBA00025810"/>
    </source>
</evidence>
<comment type="caution">
    <text evidence="13">The sequence shown here is derived from an EMBL/GenBank/DDBJ whole genome shotgun (WGS) entry which is preliminary data.</text>
</comment>
<dbReference type="CDD" id="cd02811">
    <property type="entry name" value="IDI-2_FMN"/>
    <property type="match status" value="1"/>
</dbReference>
<comment type="subcellular location">
    <subcellularLocation>
        <location evidence="11">Cytoplasm</location>
    </subcellularLocation>
</comment>
<comment type="cofactor">
    <cofactor evidence="1 11">
        <name>FMN</name>
        <dbReference type="ChEBI" id="CHEBI:58210"/>
    </cofactor>
</comment>
<evidence type="ECO:0000256" key="1">
    <source>
        <dbReference type="ARBA" id="ARBA00001917"/>
    </source>
</evidence>